<dbReference type="InterPro" id="IPR002502">
    <property type="entry name" value="Amidase_domain"/>
</dbReference>
<sequence>MLCRAAWGAQSAREGGQRHTITEMTLHHTAAVLGDNSNAPARLRQHQQYHQDGQGWIDIAYHVGVDRNGNIYELRDWNLAGDTATEYDPAGHFLVLCEGDFDQESVSEAQLDSAARVFAWAAGKFQIGSETLTGHGDHAATACPGANLEAHLTSGELRRRVDGYLADGPVELINVCGPEADAVIADITAGRR</sequence>
<accession>A0ABM9LLW7</accession>
<dbReference type="EMBL" id="OY726397">
    <property type="protein sequence ID" value="CAJ1501151.1"/>
    <property type="molecule type" value="Genomic_DNA"/>
</dbReference>
<gene>
    <name evidence="4" type="ORF">MU0053_001854</name>
</gene>
<dbReference type="Proteomes" id="UP001190465">
    <property type="component" value="Chromosome"/>
</dbReference>
<organism evidence="4 5">
    <name type="scientific">[Mycobacterium] burgundiense</name>
    <dbReference type="NCBI Taxonomy" id="3064286"/>
    <lineage>
        <taxon>Bacteria</taxon>
        <taxon>Bacillati</taxon>
        <taxon>Actinomycetota</taxon>
        <taxon>Actinomycetes</taxon>
        <taxon>Mycobacteriales</taxon>
        <taxon>Mycobacteriaceae</taxon>
        <taxon>Mycolicibacterium</taxon>
    </lineage>
</organism>
<dbReference type="SMART" id="SM00644">
    <property type="entry name" value="Ami_2"/>
    <property type="match status" value="1"/>
</dbReference>
<dbReference type="Gene3D" id="3.40.80.10">
    <property type="entry name" value="Peptidoglycan recognition protein-like"/>
    <property type="match status" value="1"/>
</dbReference>
<keyword evidence="5" id="KW-1185">Reference proteome</keyword>
<evidence type="ECO:0000313" key="4">
    <source>
        <dbReference type="EMBL" id="CAJ1501151.1"/>
    </source>
</evidence>
<dbReference type="SUPFAM" id="SSF55846">
    <property type="entry name" value="N-acetylmuramoyl-L-alanine amidase-like"/>
    <property type="match status" value="1"/>
</dbReference>
<comment type="similarity">
    <text evidence="1">Belongs to the N-acetylmuramoyl-L-alanine amidase 2 family.</text>
</comment>
<name>A0ABM9LLW7_9MYCO</name>
<dbReference type="InterPro" id="IPR036505">
    <property type="entry name" value="Amidase/PGRP_sf"/>
</dbReference>
<dbReference type="SMART" id="SM00701">
    <property type="entry name" value="PGRP"/>
    <property type="match status" value="1"/>
</dbReference>
<feature type="domain" description="N-acetylmuramoyl-L-alanine amidase" evidence="2">
    <location>
        <begin position="11"/>
        <end position="145"/>
    </location>
</feature>
<dbReference type="InterPro" id="IPR006619">
    <property type="entry name" value="PGRP_domain_met/bac"/>
</dbReference>
<dbReference type="Pfam" id="PF01510">
    <property type="entry name" value="Amidase_2"/>
    <property type="match status" value="1"/>
</dbReference>
<evidence type="ECO:0000256" key="1">
    <source>
        <dbReference type="ARBA" id="ARBA00007553"/>
    </source>
</evidence>
<evidence type="ECO:0000259" key="3">
    <source>
        <dbReference type="SMART" id="SM00701"/>
    </source>
</evidence>
<dbReference type="RefSeq" id="WP_308482767.1">
    <property type="nucleotide sequence ID" value="NZ_OY726397.1"/>
</dbReference>
<dbReference type="PANTHER" id="PTHR11022:SF41">
    <property type="entry name" value="PEPTIDOGLYCAN-RECOGNITION PROTEIN LC-RELATED"/>
    <property type="match status" value="1"/>
</dbReference>
<protein>
    <submittedName>
        <fullName evidence="4">Peptidoglycan recognition family protein</fullName>
    </submittedName>
</protein>
<evidence type="ECO:0000259" key="2">
    <source>
        <dbReference type="SMART" id="SM00644"/>
    </source>
</evidence>
<reference evidence="4 5" key="1">
    <citation type="submission" date="2023-08" db="EMBL/GenBank/DDBJ databases">
        <authorList>
            <person name="Folkvardsen B D."/>
            <person name="Norman A."/>
        </authorList>
    </citation>
    <scope>NUCLEOTIDE SEQUENCE [LARGE SCALE GENOMIC DNA]</scope>
    <source>
        <strain evidence="4 5">Mu0053</strain>
    </source>
</reference>
<evidence type="ECO:0000313" key="5">
    <source>
        <dbReference type="Proteomes" id="UP001190465"/>
    </source>
</evidence>
<feature type="domain" description="Peptidoglycan recognition protein family" evidence="3">
    <location>
        <begin position="2"/>
        <end position="139"/>
    </location>
</feature>
<dbReference type="CDD" id="cd06583">
    <property type="entry name" value="PGRP"/>
    <property type="match status" value="1"/>
</dbReference>
<dbReference type="InterPro" id="IPR015510">
    <property type="entry name" value="PGRP"/>
</dbReference>
<dbReference type="PANTHER" id="PTHR11022">
    <property type="entry name" value="PEPTIDOGLYCAN RECOGNITION PROTEIN"/>
    <property type="match status" value="1"/>
</dbReference>
<proteinExistence type="inferred from homology"/>